<keyword evidence="2" id="KW-1185">Reference proteome</keyword>
<comment type="caution">
    <text evidence="1">The sequence shown here is derived from an EMBL/GenBank/DDBJ whole genome shotgun (WGS) entry which is preliminary data.</text>
</comment>
<sequence>QDLGTFTSNTKLNKSESGKTRLYRDICYLRHRTQTLKEGAVDLRTDAYPHNHQHSCLFWRGKVNLELFRLKCYQLPRRRYVREPSGANTSPPTHPIPQALLRVRLFV</sequence>
<gene>
    <name evidence="1" type="ORF">RRG08_011795</name>
</gene>
<reference evidence="1" key="1">
    <citation type="journal article" date="2023" name="G3 (Bethesda)">
        <title>A reference genome for the long-term kleptoplast-retaining sea slug Elysia crispata morphotype clarki.</title>
        <authorList>
            <person name="Eastman K.E."/>
            <person name="Pendleton A.L."/>
            <person name="Shaikh M.A."/>
            <person name="Suttiyut T."/>
            <person name="Ogas R."/>
            <person name="Tomko P."/>
            <person name="Gavelis G."/>
            <person name="Widhalm J.R."/>
            <person name="Wisecaver J.H."/>
        </authorList>
    </citation>
    <scope>NUCLEOTIDE SEQUENCE</scope>
    <source>
        <strain evidence="1">ECLA1</strain>
    </source>
</reference>
<evidence type="ECO:0000313" key="2">
    <source>
        <dbReference type="Proteomes" id="UP001283361"/>
    </source>
</evidence>
<dbReference type="Proteomes" id="UP001283361">
    <property type="component" value="Unassembled WGS sequence"/>
</dbReference>
<organism evidence="1 2">
    <name type="scientific">Elysia crispata</name>
    <name type="common">lettuce slug</name>
    <dbReference type="NCBI Taxonomy" id="231223"/>
    <lineage>
        <taxon>Eukaryota</taxon>
        <taxon>Metazoa</taxon>
        <taxon>Spiralia</taxon>
        <taxon>Lophotrochozoa</taxon>
        <taxon>Mollusca</taxon>
        <taxon>Gastropoda</taxon>
        <taxon>Heterobranchia</taxon>
        <taxon>Euthyneura</taxon>
        <taxon>Panpulmonata</taxon>
        <taxon>Sacoglossa</taxon>
        <taxon>Placobranchoidea</taxon>
        <taxon>Plakobranchidae</taxon>
        <taxon>Elysia</taxon>
    </lineage>
</organism>
<name>A0AAE1AGM8_9GAST</name>
<feature type="non-terminal residue" evidence="1">
    <location>
        <position position="1"/>
    </location>
</feature>
<accession>A0AAE1AGM8</accession>
<dbReference type="AlphaFoldDB" id="A0AAE1AGM8"/>
<proteinExistence type="predicted"/>
<protein>
    <submittedName>
        <fullName evidence="1">Uncharacterized protein</fullName>
    </submittedName>
</protein>
<evidence type="ECO:0000313" key="1">
    <source>
        <dbReference type="EMBL" id="KAK3787538.1"/>
    </source>
</evidence>
<dbReference type="EMBL" id="JAWDGP010001861">
    <property type="protein sequence ID" value="KAK3787538.1"/>
    <property type="molecule type" value="Genomic_DNA"/>
</dbReference>